<feature type="transmembrane region" description="Helical" evidence="1">
    <location>
        <begin position="204"/>
        <end position="222"/>
    </location>
</feature>
<evidence type="ECO:0000313" key="2">
    <source>
        <dbReference type="EMBL" id="TDY61718.1"/>
    </source>
</evidence>
<dbReference type="AlphaFoldDB" id="A0A4R8M9P6"/>
<protein>
    <submittedName>
        <fullName evidence="2">Putative membrane protein YkvI</fullName>
    </submittedName>
</protein>
<organism evidence="2 3">
    <name type="scientific">Aminivibrio pyruvatiphilus</name>
    <dbReference type="NCBI Taxonomy" id="1005740"/>
    <lineage>
        <taxon>Bacteria</taxon>
        <taxon>Thermotogati</taxon>
        <taxon>Synergistota</taxon>
        <taxon>Synergistia</taxon>
        <taxon>Synergistales</taxon>
        <taxon>Aminobacteriaceae</taxon>
        <taxon>Aminivibrio</taxon>
    </lineage>
</organism>
<evidence type="ECO:0000313" key="3">
    <source>
        <dbReference type="Proteomes" id="UP000295066"/>
    </source>
</evidence>
<accession>A0A4R8M9P6</accession>
<reference evidence="2 3" key="1">
    <citation type="submission" date="2019-03" db="EMBL/GenBank/DDBJ databases">
        <title>Genomic Encyclopedia of Type Strains, Phase IV (KMG-IV): sequencing the most valuable type-strain genomes for metagenomic binning, comparative biology and taxonomic classification.</title>
        <authorList>
            <person name="Goeker M."/>
        </authorList>
    </citation>
    <scope>NUCLEOTIDE SEQUENCE [LARGE SCALE GENOMIC DNA]</scope>
    <source>
        <strain evidence="2 3">DSM 25964</strain>
    </source>
</reference>
<keyword evidence="1" id="KW-0812">Transmembrane</keyword>
<feature type="transmembrane region" description="Helical" evidence="1">
    <location>
        <begin position="318"/>
        <end position="344"/>
    </location>
</feature>
<feature type="transmembrane region" description="Helical" evidence="1">
    <location>
        <begin position="99"/>
        <end position="124"/>
    </location>
</feature>
<comment type="caution">
    <text evidence="2">The sequence shown here is derived from an EMBL/GenBank/DDBJ whole genome shotgun (WGS) entry which is preliminary data.</text>
</comment>
<keyword evidence="1" id="KW-1133">Transmembrane helix</keyword>
<feature type="transmembrane region" description="Helical" evidence="1">
    <location>
        <begin position="58"/>
        <end position="78"/>
    </location>
</feature>
<feature type="transmembrane region" description="Helical" evidence="1">
    <location>
        <begin position="21"/>
        <end position="38"/>
    </location>
</feature>
<name>A0A4R8M9P6_9BACT</name>
<feature type="transmembrane region" description="Helical" evidence="1">
    <location>
        <begin position="229"/>
        <end position="255"/>
    </location>
</feature>
<gene>
    <name evidence="2" type="ORF">C8D99_105131</name>
</gene>
<feature type="transmembrane region" description="Helical" evidence="1">
    <location>
        <begin position="130"/>
        <end position="148"/>
    </location>
</feature>
<dbReference type="InterPro" id="IPR038728">
    <property type="entry name" value="YkvI-like"/>
</dbReference>
<keyword evidence="1" id="KW-0472">Membrane</keyword>
<feature type="transmembrane region" description="Helical" evidence="1">
    <location>
        <begin position="350"/>
        <end position="368"/>
    </location>
</feature>
<sequence length="375" mass="41040">MENEKKGGPLSFFMNYGWYKKYLLPGFIAQSVLVAGGYGTGRELVEYFGQYGPTGGLMGMGLTFVLWAALFALSFEFARVFKAYDYRTFFEKLIGPGWVIYEIAFIVLLCLIMGVVGAASGSILRDSFGLPPLVGSGIFLVFVAYLTYSGSKTIEVALSWWSYLLYVVFAVFLYLGFSKFGDAISANFAADTVKPGWQMGGFKYAFYNIAVTSTVLFSLNYLESRKEAVISGIMAAFICILPGVFFYIVMTGFYPDVLSMEIPSNGIIAQLGVKFLLPVWLIVLFGTMIETGVGFFHSINERINATLLEKRGVGMSKAARGAVGAFLALMGLFISNFGLIGLIAQGYGTISWVFFGLQGVALFTLGLYKLSKQGQ</sequence>
<dbReference type="EMBL" id="SORI01000005">
    <property type="protein sequence ID" value="TDY61718.1"/>
    <property type="molecule type" value="Genomic_DNA"/>
</dbReference>
<feature type="transmembrane region" description="Helical" evidence="1">
    <location>
        <begin position="160"/>
        <end position="177"/>
    </location>
</feature>
<dbReference type="PANTHER" id="PTHR37814">
    <property type="entry name" value="CONSERVED MEMBRANE PROTEIN"/>
    <property type="match status" value="1"/>
</dbReference>
<evidence type="ECO:0000256" key="1">
    <source>
        <dbReference type="SAM" id="Phobius"/>
    </source>
</evidence>
<keyword evidence="3" id="KW-1185">Reference proteome</keyword>
<feature type="transmembrane region" description="Helical" evidence="1">
    <location>
        <begin position="275"/>
        <end position="297"/>
    </location>
</feature>
<dbReference type="Proteomes" id="UP000295066">
    <property type="component" value="Unassembled WGS sequence"/>
</dbReference>
<dbReference type="PANTHER" id="PTHR37814:SF1">
    <property type="entry name" value="MEMBRANE PROTEIN"/>
    <property type="match status" value="1"/>
</dbReference>
<proteinExistence type="predicted"/>